<dbReference type="Proteomes" id="UP000003891">
    <property type="component" value="Unassembled WGS sequence"/>
</dbReference>
<dbReference type="AlphaFoldDB" id="G4HQ54"/>
<dbReference type="PROSITE" id="PS51272">
    <property type="entry name" value="SLH"/>
    <property type="match status" value="2"/>
</dbReference>
<protein>
    <submittedName>
        <fullName evidence="3">S-layer domain-containing protein</fullName>
    </submittedName>
</protein>
<keyword evidence="1" id="KW-0732">Signal</keyword>
<dbReference type="eggNOG" id="COG0747">
    <property type="taxonomic scope" value="Bacteria"/>
</dbReference>
<evidence type="ECO:0000259" key="2">
    <source>
        <dbReference type="PROSITE" id="PS51272"/>
    </source>
</evidence>
<evidence type="ECO:0000256" key="1">
    <source>
        <dbReference type="ARBA" id="ARBA00022729"/>
    </source>
</evidence>
<accession>G4HQ54</accession>
<proteinExistence type="predicted"/>
<dbReference type="EMBL" id="AGIP01000032">
    <property type="protein sequence ID" value="EHB45775.1"/>
    <property type="molecule type" value="Genomic_DNA"/>
</dbReference>
<feature type="domain" description="SLH" evidence="2">
    <location>
        <begin position="101"/>
        <end position="167"/>
    </location>
</feature>
<dbReference type="InterPro" id="IPR001119">
    <property type="entry name" value="SLH_dom"/>
</dbReference>
<sequence length="985" mass="107090">MSDKSYQIKENNQVMIQGGEKKVMKKILSVALSTAMAFSMFASVAFGDDALNTQQKYDVLKEAKIFSGYPDGSAGLDKEMTRAEFAKVLVGIMGLEPIQGKASFKDKNYKASKWPAPYVEAVYSAGLMQGKNTTKMIFDFNGKITVQEMAKVLVVAQKLEIPTETNNNASDWAKGYVQAAINAGLVDAKANPKANATRAQLVEVAYDIYLSQQKPKVVSYEVKEDGKVVEFKLANNEVVKVTLETPLKANTATEVKFTHNNYNYTESVTWVVTAATKIDSVSATNYKEVVVKFDGEVEAKTAENEDNYKVTGVTFESAKLSADKRTVTLLVAQNSVQDLPQQKDAKIEIKGVKNSDGSKTFNETVTFRAVDTQLPEVTEVKGLGTKAFKVVFSEPVKSTTASNISNYKIDGKAVSGWVKFTYPNVAFITTDIAVGEHTLTLQGVEDYAGFKVSPVDVKFTVAEDTTAPEVVSVKTKDLTKVEVEFNESVKSVDKVYHTSSAKTADKVEIKDNVVILTFSTESKRLSVGENTIYLEGVRDYSDNSANREAKVTPVLDTERPTVSGVDVEVKSSSTALTVNFSEDVNDNDAKNRDNYILKNSKGEVVTDKGFNKGKPVNAPVWAKNKQGQEVHNRVVIESIGKLPAGKYTLEIANIRDTAAIGNTMVPQTLSFDVTNTDELQLVRAWYDASDRDDLYIDIQFNRAVATSGNGNALDINKYSYVTGNVYKVFPTKNAPQPTLRNADTVRITIPKADFKNYVDELKNADIRVTNVADQNGNYLSALQTPIRSSVEIAIDSVKATADNKVTVEFEGNIASVVSSDFTFDGKSGVAGEPKFNNGKTTVEFTLNGKLNPTALGNLVVSPEPQTSDYLGHKIEAGKTYGIKDGIAPKAESASTVTGDVYVDVKFNENIKVYYAPDAFKVFVGGESAKVVGATLKAGTTDTARIQLEKAIPAGSAVQVNIPSGKFVVDTEGNAAEEVYQTVEVK</sequence>
<dbReference type="OrthoDB" id="1706086at2"/>
<gene>
    <name evidence="3" type="ORF">PaelaDRAFT_6115</name>
</gene>
<organism evidence="3 4">
    <name type="scientific">Paenibacillus lactis 154</name>
    <dbReference type="NCBI Taxonomy" id="743719"/>
    <lineage>
        <taxon>Bacteria</taxon>
        <taxon>Bacillati</taxon>
        <taxon>Bacillota</taxon>
        <taxon>Bacilli</taxon>
        <taxon>Bacillales</taxon>
        <taxon>Paenibacillaceae</taxon>
        <taxon>Paenibacillus</taxon>
    </lineage>
</organism>
<evidence type="ECO:0000313" key="4">
    <source>
        <dbReference type="Proteomes" id="UP000003891"/>
    </source>
</evidence>
<dbReference type="PATRIC" id="fig|743719.3.peg.6219"/>
<dbReference type="Gene3D" id="2.60.40.1220">
    <property type="match status" value="4"/>
</dbReference>
<evidence type="ECO:0000313" key="3">
    <source>
        <dbReference type="EMBL" id="EHB45775.1"/>
    </source>
</evidence>
<dbReference type="InterPro" id="IPR014755">
    <property type="entry name" value="Cu-Rt/internalin_Ig-like"/>
</dbReference>
<name>G4HQ54_9BACL</name>
<feature type="domain" description="SLH" evidence="2">
    <location>
        <begin position="37"/>
        <end position="100"/>
    </location>
</feature>
<dbReference type="RefSeq" id="WP_007133262.1">
    <property type="nucleotide sequence ID" value="NZ_AGIP01000032.1"/>
</dbReference>
<reference evidence="3 4" key="1">
    <citation type="submission" date="2011-09" db="EMBL/GenBank/DDBJ databases">
        <title>The draft genome of Paenibacillus lactis 154.</title>
        <authorList>
            <consortium name="US DOE Joint Genome Institute (JGI-PGF)"/>
            <person name="Lucas S."/>
            <person name="Han J."/>
            <person name="Lapidus A."/>
            <person name="Cheng J.-F."/>
            <person name="Goodwin L."/>
            <person name="Pitluck S."/>
            <person name="Peters L."/>
            <person name="Land M.L."/>
            <person name="Hauser L."/>
            <person name="Siebers A."/>
            <person name="Thelen M."/>
            <person name="Hugenholtz P."/>
            <person name="Allgaier M."/>
            <person name="Woyke T.J."/>
        </authorList>
    </citation>
    <scope>NUCLEOTIDE SEQUENCE [LARGE SCALE GENOMIC DNA]</scope>
    <source>
        <strain evidence="3 4">154</strain>
    </source>
</reference>
<dbReference type="STRING" id="743719.PaelaDRAFT_6115"/>